<feature type="region of interest" description="Disordered" evidence="1">
    <location>
        <begin position="732"/>
        <end position="780"/>
    </location>
</feature>
<feature type="compositionally biased region" description="Low complexity" evidence="1">
    <location>
        <begin position="629"/>
        <end position="639"/>
    </location>
</feature>
<feature type="compositionally biased region" description="Basic residues" evidence="1">
    <location>
        <begin position="328"/>
        <end position="339"/>
    </location>
</feature>
<gene>
    <name evidence="2" type="ORF">BJ878DRAFT_416402</name>
</gene>
<feature type="compositionally biased region" description="Polar residues" evidence="1">
    <location>
        <begin position="611"/>
        <end position="628"/>
    </location>
</feature>
<feature type="region of interest" description="Disordered" evidence="1">
    <location>
        <begin position="24"/>
        <end position="109"/>
    </location>
</feature>
<feature type="compositionally biased region" description="Polar residues" evidence="1">
    <location>
        <begin position="38"/>
        <end position="50"/>
    </location>
</feature>
<dbReference type="AlphaFoldDB" id="A0A9P7Z6U2"/>
<accession>A0A9P7Z6U2</accession>
<sequence length="780" mass="83846">MESGRSVPTTLPLFSFNPSALSEASTGIASPLLPPISPQTLSPQHRSVPSRSGFHKRGTSEYIGGDGSTGSGLGLMSTSPTKGDNVLPVPQPTSALGTVPGRRGGHAHRRSAAISHSDLSFLQSDPKLMPPGGSAPCSPSMDETHLPSHGMQDSVAKEPEEPAILPRASRVRVGFSDDVQFIPRPLSLRCQSPSVVDERPKTAAARLDSAGPASPTVYGPEPQRRSSNPMLSDIAVMVPETPPTPKSPNKLWSFFGGSDVPHSRPTSATSHKEARALTPVPKSPIVLASDAPAAIAEPESCLTRRSSSTTSRKKQKKVKSWAGSILSRKTRQRGQKQSRRSPTPPGRSYGSMDTSSTNTTEQAPNATATIIEENAAHPDPNTNFSSWIPRYIEAHDDDSIGPMIDLDAALGPFNTPSGRDPVWDAINGTGARKGRRMHSAAGRSGFAGPGMHYHRRAASSPELENPLFGMRHLASSSTMADVFEEDEEDAWEDYKSSINGKTEDDEESGVDIKVVDADNISGHKSLDFTIDSSGLSESERRHVSASMKSAKSNTSLKDETIFEESSTSIQIFDDSIPPRPDSRAQSSDSTVTPPFRARPPKDLAPVDIQPFSLQSPYLTPTSPQSMTHSSMPSPRSPYSYDTQCISTAPSSLADEGGFQSLLLGEPGPELRMSVDMHDVPSLTSSNSTMTRESNFISVAQNAQGAQFREGQRSASFSAAVNRKRSSIVGLSRLISNSHGEKSKLSMETRAPSMDDKRKEKTSKSKRISRLMQFWKPNESS</sequence>
<feature type="region of interest" description="Disordered" evidence="1">
    <location>
        <begin position="534"/>
        <end position="639"/>
    </location>
</feature>
<feature type="compositionally biased region" description="Polar residues" evidence="1">
    <location>
        <begin position="583"/>
        <end position="592"/>
    </location>
</feature>
<reference evidence="2" key="1">
    <citation type="journal article" date="2021" name="IMA Fungus">
        <title>Genomic characterization of three marine fungi, including Emericellopsis atlantica sp. nov. with signatures of a generalist lifestyle and marine biomass degradation.</title>
        <authorList>
            <person name="Hagestad O.C."/>
            <person name="Hou L."/>
            <person name="Andersen J.H."/>
            <person name="Hansen E.H."/>
            <person name="Altermark B."/>
            <person name="Li C."/>
            <person name="Kuhnert E."/>
            <person name="Cox R.J."/>
            <person name="Crous P.W."/>
            <person name="Spatafora J.W."/>
            <person name="Lail K."/>
            <person name="Amirebrahimi M."/>
            <person name="Lipzen A."/>
            <person name="Pangilinan J."/>
            <person name="Andreopoulos W."/>
            <person name="Hayes R.D."/>
            <person name="Ng V."/>
            <person name="Grigoriev I.V."/>
            <person name="Jackson S.A."/>
            <person name="Sutton T.D.S."/>
            <person name="Dobson A.D.W."/>
            <person name="Rama T."/>
        </authorList>
    </citation>
    <scope>NUCLEOTIDE SEQUENCE</scope>
    <source>
        <strain evidence="2">TRa3180A</strain>
    </source>
</reference>
<feature type="region of interest" description="Disordered" evidence="1">
    <location>
        <begin position="298"/>
        <end position="362"/>
    </location>
</feature>
<feature type="compositionally biased region" description="Polar residues" evidence="1">
    <location>
        <begin position="351"/>
        <end position="362"/>
    </location>
</feature>
<feature type="region of interest" description="Disordered" evidence="1">
    <location>
        <begin position="127"/>
        <end position="153"/>
    </location>
</feature>
<dbReference type="EMBL" id="MU253796">
    <property type="protein sequence ID" value="KAG9246683.1"/>
    <property type="molecule type" value="Genomic_DNA"/>
</dbReference>
<evidence type="ECO:0000256" key="1">
    <source>
        <dbReference type="SAM" id="MobiDB-lite"/>
    </source>
</evidence>
<evidence type="ECO:0008006" key="4">
    <source>
        <dbReference type="Google" id="ProtNLM"/>
    </source>
</evidence>
<organism evidence="2 3">
    <name type="scientific">Calycina marina</name>
    <dbReference type="NCBI Taxonomy" id="1763456"/>
    <lineage>
        <taxon>Eukaryota</taxon>
        <taxon>Fungi</taxon>
        <taxon>Dikarya</taxon>
        <taxon>Ascomycota</taxon>
        <taxon>Pezizomycotina</taxon>
        <taxon>Leotiomycetes</taxon>
        <taxon>Helotiales</taxon>
        <taxon>Pezizellaceae</taxon>
        <taxon>Calycina</taxon>
    </lineage>
</organism>
<dbReference type="Proteomes" id="UP000887226">
    <property type="component" value="Unassembled WGS sequence"/>
</dbReference>
<proteinExistence type="predicted"/>
<evidence type="ECO:0000313" key="2">
    <source>
        <dbReference type="EMBL" id="KAG9246683.1"/>
    </source>
</evidence>
<feature type="compositionally biased region" description="Gly residues" evidence="1">
    <location>
        <begin position="64"/>
        <end position="73"/>
    </location>
</feature>
<feature type="compositionally biased region" description="Basic and acidic residues" evidence="1">
    <location>
        <begin position="738"/>
        <end position="762"/>
    </location>
</feature>
<comment type="caution">
    <text evidence="2">The sequence shown here is derived from an EMBL/GenBank/DDBJ whole genome shotgun (WGS) entry which is preliminary data.</text>
</comment>
<keyword evidence="3" id="KW-1185">Reference proteome</keyword>
<feature type="compositionally biased region" description="Polar residues" evidence="1">
    <location>
        <begin position="546"/>
        <end position="555"/>
    </location>
</feature>
<name>A0A9P7Z6U2_9HELO</name>
<evidence type="ECO:0000313" key="3">
    <source>
        <dbReference type="Proteomes" id="UP000887226"/>
    </source>
</evidence>
<feature type="region of interest" description="Disordered" evidence="1">
    <location>
        <begin position="204"/>
        <end position="283"/>
    </location>
</feature>
<dbReference type="OrthoDB" id="5406427at2759"/>
<protein>
    <recommendedName>
        <fullName evidence="4">Cell wall proline rich protein</fullName>
    </recommendedName>
</protein>